<dbReference type="AlphaFoldDB" id="A0AAV9C2R3"/>
<accession>A0AAV9C2R3</accession>
<proteinExistence type="predicted"/>
<reference evidence="1" key="2">
    <citation type="submission" date="2023-06" db="EMBL/GenBank/DDBJ databases">
        <authorList>
            <person name="Ma L."/>
            <person name="Liu K.-W."/>
            <person name="Li Z."/>
            <person name="Hsiao Y.-Y."/>
            <person name="Qi Y."/>
            <person name="Fu T."/>
            <person name="Tang G."/>
            <person name="Zhang D."/>
            <person name="Sun W.-H."/>
            <person name="Liu D.-K."/>
            <person name="Li Y."/>
            <person name="Chen G.-Z."/>
            <person name="Liu X.-D."/>
            <person name="Liao X.-Y."/>
            <person name="Jiang Y.-T."/>
            <person name="Yu X."/>
            <person name="Hao Y."/>
            <person name="Huang J."/>
            <person name="Zhao X.-W."/>
            <person name="Ke S."/>
            <person name="Chen Y.-Y."/>
            <person name="Wu W.-L."/>
            <person name="Hsu J.-L."/>
            <person name="Lin Y.-F."/>
            <person name="Huang M.-D."/>
            <person name="Li C.-Y."/>
            <person name="Huang L."/>
            <person name="Wang Z.-W."/>
            <person name="Zhao X."/>
            <person name="Zhong W.-Y."/>
            <person name="Peng D.-H."/>
            <person name="Ahmad S."/>
            <person name="Lan S."/>
            <person name="Zhang J.-S."/>
            <person name="Tsai W.-C."/>
            <person name="Van De Peer Y."/>
            <person name="Liu Z.-J."/>
        </authorList>
    </citation>
    <scope>NUCLEOTIDE SEQUENCE</scope>
    <source>
        <strain evidence="1">CP</strain>
        <tissue evidence="1">Leaves</tissue>
    </source>
</reference>
<organism evidence="1 2">
    <name type="scientific">Acorus calamus</name>
    <name type="common">Sweet flag</name>
    <dbReference type="NCBI Taxonomy" id="4465"/>
    <lineage>
        <taxon>Eukaryota</taxon>
        <taxon>Viridiplantae</taxon>
        <taxon>Streptophyta</taxon>
        <taxon>Embryophyta</taxon>
        <taxon>Tracheophyta</taxon>
        <taxon>Spermatophyta</taxon>
        <taxon>Magnoliopsida</taxon>
        <taxon>Liliopsida</taxon>
        <taxon>Acoraceae</taxon>
        <taxon>Acorus</taxon>
    </lineage>
</organism>
<evidence type="ECO:0008006" key="3">
    <source>
        <dbReference type="Google" id="ProtNLM"/>
    </source>
</evidence>
<comment type="caution">
    <text evidence="1">The sequence shown here is derived from an EMBL/GenBank/DDBJ whole genome shotgun (WGS) entry which is preliminary data.</text>
</comment>
<dbReference type="Proteomes" id="UP001180020">
    <property type="component" value="Unassembled WGS sequence"/>
</dbReference>
<evidence type="ECO:0000313" key="1">
    <source>
        <dbReference type="EMBL" id="KAK1283408.1"/>
    </source>
</evidence>
<name>A0AAV9C2R3_ACOCL</name>
<reference evidence="1" key="1">
    <citation type="journal article" date="2023" name="Nat. Commun.">
        <title>Diploid and tetraploid genomes of Acorus and the evolution of monocots.</title>
        <authorList>
            <person name="Ma L."/>
            <person name="Liu K.W."/>
            <person name="Li Z."/>
            <person name="Hsiao Y.Y."/>
            <person name="Qi Y."/>
            <person name="Fu T."/>
            <person name="Tang G.D."/>
            <person name="Zhang D."/>
            <person name="Sun W.H."/>
            <person name="Liu D.K."/>
            <person name="Li Y."/>
            <person name="Chen G.Z."/>
            <person name="Liu X.D."/>
            <person name="Liao X.Y."/>
            <person name="Jiang Y.T."/>
            <person name="Yu X."/>
            <person name="Hao Y."/>
            <person name="Huang J."/>
            <person name="Zhao X.W."/>
            <person name="Ke S."/>
            <person name="Chen Y.Y."/>
            <person name="Wu W.L."/>
            <person name="Hsu J.L."/>
            <person name="Lin Y.F."/>
            <person name="Huang M.D."/>
            <person name="Li C.Y."/>
            <person name="Huang L."/>
            <person name="Wang Z.W."/>
            <person name="Zhao X."/>
            <person name="Zhong W.Y."/>
            <person name="Peng D.H."/>
            <person name="Ahmad S."/>
            <person name="Lan S."/>
            <person name="Zhang J.S."/>
            <person name="Tsai W.C."/>
            <person name="Van de Peer Y."/>
            <person name="Liu Z.J."/>
        </authorList>
    </citation>
    <scope>NUCLEOTIDE SEQUENCE</scope>
    <source>
        <strain evidence="1">CP</strain>
    </source>
</reference>
<dbReference type="EMBL" id="JAUJYO010000021">
    <property type="protein sequence ID" value="KAK1283408.1"/>
    <property type="molecule type" value="Genomic_DNA"/>
</dbReference>
<gene>
    <name evidence="1" type="ORF">QJS10_CPB21g01069</name>
</gene>
<evidence type="ECO:0000313" key="2">
    <source>
        <dbReference type="Proteomes" id="UP001180020"/>
    </source>
</evidence>
<keyword evidence="2" id="KW-1185">Reference proteome</keyword>
<protein>
    <recommendedName>
        <fullName evidence="3">Reverse transcriptase</fullName>
    </recommendedName>
</protein>
<sequence>MEEIEWRQKSKALWLKAGDNNTRFFHTIASQHKRSNCINSMHIEGVLHHGQQAIASQLVEHFSRAFRRPRRWFPKWKDETLPQLSRDQLNGLARPFHEEDIQRAVFSAEGDKAPGPDGFTFRFFQAFWPLIKEDILAVFTELQSGRSGVGRLNTSLFTLIPK</sequence>